<dbReference type="AlphaFoldDB" id="A0A663MNP2"/>
<proteinExistence type="predicted"/>
<dbReference type="SMART" id="SM00280">
    <property type="entry name" value="KAZAL"/>
    <property type="match status" value="1"/>
</dbReference>
<dbReference type="SUPFAM" id="SSF100895">
    <property type="entry name" value="Kazal-type serine protease inhibitors"/>
    <property type="match status" value="1"/>
</dbReference>
<reference evidence="4" key="1">
    <citation type="submission" date="2025-08" db="UniProtKB">
        <authorList>
            <consortium name="Ensembl"/>
        </authorList>
    </citation>
    <scope>IDENTIFICATION</scope>
</reference>
<evidence type="ECO:0000313" key="5">
    <source>
        <dbReference type="Proteomes" id="UP000472269"/>
    </source>
</evidence>
<accession>A0A663MNP2</accession>
<dbReference type="PROSITE" id="PS51465">
    <property type="entry name" value="KAZAL_2"/>
    <property type="match status" value="1"/>
</dbReference>
<dbReference type="Pfam" id="PF00050">
    <property type="entry name" value="Kazal_1"/>
    <property type="match status" value="1"/>
</dbReference>
<keyword evidence="2" id="KW-0732">Signal</keyword>
<dbReference type="Proteomes" id="UP000472269">
    <property type="component" value="Unplaced"/>
</dbReference>
<sequence>MFNIFSITLLCLQAACGNYDLKKGCTKIFDPVCGTDNLLYVSGLSASLNIVQRNTNVRIKNRGMCQKPSPRSDSAQN</sequence>
<feature type="domain" description="Kazal-like" evidence="3">
    <location>
        <begin position="12"/>
        <end position="67"/>
    </location>
</feature>
<dbReference type="OMA" id="ACGNYDL"/>
<evidence type="ECO:0000256" key="1">
    <source>
        <dbReference type="ARBA" id="ARBA00023157"/>
    </source>
</evidence>
<feature type="signal peptide" evidence="2">
    <location>
        <begin position="1"/>
        <end position="17"/>
    </location>
</feature>
<reference evidence="4" key="2">
    <citation type="submission" date="2025-09" db="UniProtKB">
        <authorList>
            <consortium name="Ensembl"/>
        </authorList>
    </citation>
    <scope>IDENTIFICATION</scope>
</reference>
<keyword evidence="1" id="KW-1015">Disulfide bond</keyword>
<dbReference type="Ensembl" id="ENSACUT00000013835.1">
    <property type="protein sequence ID" value="ENSACUP00000012963.1"/>
    <property type="gene ID" value="ENSACUG00000008751.1"/>
</dbReference>
<evidence type="ECO:0000313" key="4">
    <source>
        <dbReference type="Ensembl" id="ENSACUP00000012963.1"/>
    </source>
</evidence>
<keyword evidence="5" id="KW-1185">Reference proteome</keyword>
<organism evidence="4 5">
    <name type="scientific">Athene cunicularia</name>
    <name type="common">Burrowing owl</name>
    <name type="synonym">Speotyto cunicularia</name>
    <dbReference type="NCBI Taxonomy" id="194338"/>
    <lineage>
        <taxon>Eukaryota</taxon>
        <taxon>Metazoa</taxon>
        <taxon>Chordata</taxon>
        <taxon>Craniata</taxon>
        <taxon>Vertebrata</taxon>
        <taxon>Euteleostomi</taxon>
        <taxon>Archelosauria</taxon>
        <taxon>Archosauria</taxon>
        <taxon>Dinosauria</taxon>
        <taxon>Saurischia</taxon>
        <taxon>Theropoda</taxon>
        <taxon>Coelurosauria</taxon>
        <taxon>Aves</taxon>
        <taxon>Neognathae</taxon>
        <taxon>Neoaves</taxon>
        <taxon>Telluraves</taxon>
        <taxon>Strigiformes</taxon>
        <taxon>Strigidae</taxon>
        <taxon>Athene</taxon>
    </lineage>
</organism>
<feature type="chain" id="PRO_5025613042" description="Kazal-like domain-containing protein" evidence="2">
    <location>
        <begin position="18"/>
        <end position="77"/>
    </location>
</feature>
<evidence type="ECO:0000259" key="3">
    <source>
        <dbReference type="PROSITE" id="PS51465"/>
    </source>
</evidence>
<dbReference type="InterPro" id="IPR002350">
    <property type="entry name" value="Kazal_dom"/>
</dbReference>
<evidence type="ECO:0000256" key="2">
    <source>
        <dbReference type="SAM" id="SignalP"/>
    </source>
</evidence>
<dbReference type="Gene3D" id="3.30.60.30">
    <property type="match status" value="1"/>
</dbReference>
<protein>
    <recommendedName>
        <fullName evidence="3">Kazal-like domain-containing protein</fullName>
    </recommendedName>
</protein>
<dbReference type="InterPro" id="IPR036058">
    <property type="entry name" value="Kazal_dom_sf"/>
</dbReference>
<name>A0A663MNP2_ATHCN</name>